<keyword evidence="13 14" id="KW-0464">Manganese</keyword>
<keyword evidence="10 14" id="KW-0479">Metal-binding</keyword>
<comment type="similarity">
    <text evidence="5 14 16">Belongs to the RNase HII family.</text>
</comment>
<evidence type="ECO:0000256" key="6">
    <source>
        <dbReference type="ARBA" id="ARBA00012180"/>
    </source>
</evidence>
<organism evidence="18 19">
    <name type="scientific">Candidatus Kurthia intestinigallinarum</name>
    <dbReference type="NCBI Taxonomy" id="1562256"/>
    <lineage>
        <taxon>Bacteria</taxon>
        <taxon>Bacillati</taxon>
        <taxon>Bacillota</taxon>
        <taxon>Bacilli</taxon>
        <taxon>Bacillales</taxon>
        <taxon>Caryophanaceae</taxon>
        <taxon>Kurthia</taxon>
    </lineage>
</organism>
<dbReference type="HAMAP" id="MF_00052_B">
    <property type="entry name" value="RNase_HII_B"/>
    <property type="match status" value="1"/>
</dbReference>
<dbReference type="GO" id="GO:0005737">
    <property type="term" value="C:cytoplasm"/>
    <property type="evidence" value="ECO:0007669"/>
    <property type="project" value="UniProtKB-SubCell"/>
</dbReference>
<dbReference type="GO" id="GO:0030145">
    <property type="term" value="F:manganese ion binding"/>
    <property type="evidence" value="ECO:0007669"/>
    <property type="project" value="UniProtKB-UniRule"/>
</dbReference>
<dbReference type="Pfam" id="PF01351">
    <property type="entry name" value="RNase_HII"/>
    <property type="match status" value="1"/>
</dbReference>
<dbReference type="InterPro" id="IPR012337">
    <property type="entry name" value="RNaseH-like_sf"/>
</dbReference>
<comment type="cofactor">
    <cofactor evidence="14 15">
        <name>Mn(2+)</name>
        <dbReference type="ChEBI" id="CHEBI:29035"/>
    </cofactor>
    <cofactor evidence="14 15">
        <name>Mg(2+)</name>
        <dbReference type="ChEBI" id="CHEBI:18420"/>
    </cofactor>
    <text evidence="14 15">Manganese or magnesium. Binds 1 divalent metal ion per monomer in the absence of substrate. May bind a second metal ion after substrate binding.</text>
</comment>
<dbReference type="SUPFAM" id="SSF53098">
    <property type="entry name" value="Ribonuclease H-like"/>
    <property type="match status" value="1"/>
</dbReference>
<name>A0A433RT71_9BACL</name>
<gene>
    <name evidence="14" type="primary">rnhB</name>
    <name evidence="18" type="ORF">QI30_10520</name>
</gene>
<comment type="subcellular location">
    <subcellularLocation>
        <location evidence="4 14">Cytoplasm</location>
    </subcellularLocation>
</comment>
<protein>
    <recommendedName>
        <fullName evidence="7 14">Ribonuclease HII</fullName>
        <shortName evidence="14">RNase HII</shortName>
        <ecNumber evidence="6 14">3.1.26.4</ecNumber>
    </recommendedName>
</protein>
<evidence type="ECO:0000256" key="16">
    <source>
        <dbReference type="RuleBase" id="RU003515"/>
    </source>
</evidence>
<evidence type="ECO:0000256" key="9">
    <source>
        <dbReference type="ARBA" id="ARBA00022722"/>
    </source>
</evidence>
<evidence type="ECO:0000259" key="17">
    <source>
        <dbReference type="PROSITE" id="PS51975"/>
    </source>
</evidence>
<feature type="domain" description="RNase H type-2" evidence="17">
    <location>
        <begin position="69"/>
        <end position="257"/>
    </location>
</feature>
<evidence type="ECO:0000313" key="18">
    <source>
        <dbReference type="EMBL" id="RUS55365.1"/>
    </source>
</evidence>
<comment type="catalytic activity">
    <reaction evidence="1 14 15 16">
        <text>Endonucleolytic cleavage to 5'-phosphomonoester.</text>
        <dbReference type="EC" id="3.1.26.4"/>
    </reaction>
</comment>
<comment type="function">
    <text evidence="3 14 16">Endonuclease that specifically degrades the RNA of RNA-DNA hybrids.</text>
</comment>
<evidence type="ECO:0000256" key="15">
    <source>
        <dbReference type="PROSITE-ProRule" id="PRU01319"/>
    </source>
</evidence>
<evidence type="ECO:0000256" key="7">
    <source>
        <dbReference type="ARBA" id="ARBA00019179"/>
    </source>
</evidence>
<evidence type="ECO:0000256" key="5">
    <source>
        <dbReference type="ARBA" id="ARBA00007383"/>
    </source>
</evidence>
<evidence type="ECO:0000256" key="3">
    <source>
        <dbReference type="ARBA" id="ARBA00004065"/>
    </source>
</evidence>
<dbReference type="GO" id="GO:0043137">
    <property type="term" value="P:DNA replication, removal of RNA primer"/>
    <property type="evidence" value="ECO:0007669"/>
    <property type="project" value="TreeGrafter"/>
</dbReference>
<dbReference type="InterPro" id="IPR036397">
    <property type="entry name" value="RNaseH_sf"/>
</dbReference>
<evidence type="ECO:0000313" key="19">
    <source>
        <dbReference type="Proteomes" id="UP000288623"/>
    </source>
</evidence>
<dbReference type="EMBL" id="JTFC01000031">
    <property type="protein sequence ID" value="RUS55365.1"/>
    <property type="molecule type" value="Genomic_DNA"/>
</dbReference>
<comment type="cofactor">
    <cofactor evidence="2">
        <name>Mg(2+)</name>
        <dbReference type="ChEBI" id="CHEBI:18420"/>
    </cofactor>
</comment>
<dbReference type="Gene3D" id="3.30.420.10">
    <property type="entry name" value="Ribonuclease H-like superfamily/Ribonuclease H"/>
    <property type="match status" value="1"/>
</dbReference>
<evidence type="ECO:0000256" key="10">
    <source>
        <dbReference type="ARBA" id="ARBA00022723"/>
    </source>
</evidence>
<dbReference type="Proteomes" id="UP000288623">
    <property type="component" value="Unassembled WGS sequence"/>
</dbReference>
<dbReference type="NCBIfam" id="NF000595">
    <property type="entry name" value="PRK00015.1-3"/>
    <property type="match status" value="1"/>
</dbReference>
<dbReference type="InterPro" id="IPR001352">
    <property type="entry name" value="RNase_HII/HIII"/>
</dbReference>
<accession>A0A433RT71</accession>
<reference evidence="18 19" key="1">
    <citation type="submission" date="2014-11" db="EMBL/GenBank/DDBJ databases">
        <title>Genome sequence and analysis of novel Kurthia sp.</title>
        <authorList>
            <person name="Lawson J.N."/>
            <person name="Gonzalez J.E."/>
            <person name="Rinauldi L."/>
            <person name="Xuan Z."/>
            <person name="Firman A."/>
            <person name="Shaddox L."/>
            <person name="Trudeau A."/>
            <person name="Shah S."/>
            <person name="Reiman D."/>
        </authorList>
    </citation>
    <scope>NUCLEOTIDE SEQUENCE [LARGE SCALE GENOMIC DNA]</scope>
    <source>
        <strain evidence="18 19">3B1D</strain>
    </source>
</reference>
<proteinExistence type="inferred from homology"/>
<dbReference type="InterPro" id="IPR024567">
    <property type="entry name" value="RNase_HII/HIII_dom"/>
</dbReference>
<keyword evidence="19" id="KW-1185">Reference proteome</keyword>
<dbReference type="GO" id="GO:0003723">
    <property type="term" value="F:RNA binding"/>
    <property type="evidence" value="ECO:0007669"/>
    <property type="project" value="UniProtKB-UniRule"/>
</dbReference>
<evidence type="ECO:0000256" key="11">
    <source>
        <dbReference type="ARBA" id="ARBA00022759"/>
    </source>
</evidence>
<dbReference type="PANTHER" id="PTHR10954">
    <property type="entry name" value="RIBONUCLEASE H2 SUBUNIT A"/>
    <property type="match status" value="1"/>
</dbReference>
<evidence type="ECO:0000256" key="2">
    <source>
        <dbReference type="ARBA" id="ARBA00001946"/>
    </source>
</evidence>
<evidence type="ECO:0000256" key="4">
    <source>
        <dbReference type="ARBA" id="ARBA00004496"/>
    </source>
</evidence>
<keyword evidence="12 14" id="KW-0378">Hydrolase</keyword>
<evidence type="ECO:0000256" key="13">
    <source>
        <dbReference type="ARBA" id="ARBA00023211"/>
    </source>
</evidence>
<dbReference type="RefSeq" id="WP_126990768.1">
    <property type="nucleotide sequence ID" value="NZ_JTFC01000031.1"/>
</dbReference>
<sequence>MTTIKEIKEKLSTETVWQSWMDELAKDERTGAQNALKSWKRAQEKQQKLIDEHQSKLAFDQSFRENSSSLIAGTDEAGRGPLAGPVVTAAVILPNNACEELLGLNDSKQLSYDKREEFIEKIMQTAIATAVHFQSVEVIDDINIYEATRESMKTSIERLAVKPDYVLADAMKLDIEIAQSSIIKGDAKSLAIAAASILAKTARDHYMEEMDEKYPGYGFAKHAGYGTKQHLEALEHLGVTPIHRKTFEPIKTMLLKG</sequence>
<dbReference type="PANTHER" id="PTHR10954:SF18">
    <property type="entry name" value="RIBONUCLEASE HII"/>
    <property type="match status" value="1"/>
</dbReference>
<evidence type="ECO:0000256" key="8">
    <source>
        <dbReference type="ARBA" id="ARBA00022490"/>
    </source>
</evidence>
<dbReference type="EC" id="3.1.26.4" evidence="6 14"/>
<evidence type="ECO:0000256" key="14">
    <source>
        <dbReference type="HAMAP-Rule" id="MF_00052"/>
    </source>
</evidence>
<keyword evidence="11 14" id="KW-0255">Endonuclease</keyword>
<dbReference type="GO" id="GO:0032299">
    <property type="term" value="C:ribonuclease H2 complex"/>
    <property type="evidence" value="ECO:0007669"/>
    <property type="project" value="TreeGrafter"/>
</dbReference>
<feature type="binding site" evidence="14 15">
    <location>
        <position position="76"/>
    </location>
    <ligand>
        <name>a divalent metal cation</name>
        <dbReference type="ChEBI" id="CHEBI:60240"/>
    </ligand>
</feature>
<dbReference type="FunFam" id="3.30.420.10:FF:000006">
    <property type="entry name" value="Ribonuclease HII"/>
    <property type="match status" value="1"/>
</dbReference>
<dbReference type="NCBIfam" id="NF000594">
    <property type="entry name" value="PRK00015.1-1"/>
    <property type="match status" value="1"/>
</dbReference>
<dbReference type="InterPro" id="IPR022898">
    <property type="entry name" value="RNase_HII"/>
</dbReference>
<evidence type="ECO:0000256" key="1">
    <source>
        <dbReference type="ARBA" id="ARBA00000077"/>
    </source>
</evidence>
<dbReference type="OrthoDB" id="9803420at2"/>
<dbReference type="PROSITE" id="PS51975">
    <property type="entry name" value="RNASE_H_2"/>
    <property type="match status" value="1"/>
</dbReference>
<dbReference type="CDD" id="cd07182">
    <property type="entry name" value="RNase_HII_bacteria_HII_like"/>
    <property type="match status" value="1"/>
</dbReference>
<keyword evidence="8 14" id="KW-0963">Cytoplasm</keyword>
<dbReference type="AlphaFoldDB" id="A0A433RT71"/>
<feature type="binding site" evidence="14 15">
    <location>
        <position position="169"/>
    </location>
    <ligand>
        <name>a divalent metal cation</name>
        <dbReference type="ChEBI" id="CHEBI:60240"/>
    </ligand>
</feature>
<keyword evidence="9 14" id="KW-0540">Nuclease</keyword>
<comment type="caution">
    <text evidence="18">The sequence shown here is derived from an EMBL/GenBank/DDBJ whole genome shotgun (WGS) entry which is preliminary data.</text>
</comment>
<dbReference type="GO" id="GO:0004523">
    <property type="term" value="F:RNA-DNA hybrid ribonuclease activity"/>
    <property type="evidence" value="ECO:0007669"/>
    <property type="project" value="UniProtKB-UniRule"/>
</dbReference>
<feature type="binding site" evidence="14 15">
    <location>
        <position position="75"/>
    </location>
    <ligand>
        <name>a divalent metal cation</name>
        <dbReference type="ChEBI" id="CHEBI:60240"/>
    </ligand>
</feature>
<evidence type="ECO:0000256" key="12">
    <source>
        <dbReference type="ARBA" id="ARBA00022801"/>
    </source>
</evidence>
<dbReference type="GO" id="GO:0006298">
    <property type="term" value="P:mismatch repair"/>
    <property type="evidence" value="ECO:0007669"/>
    <property type="project" value="TreeGrafter"/>
</dbReference>